<accession>A0A9P8CII7</accession>
<keyword evidence="2" id="KW-1185">Reference proteome</keyword>
<name>A0A9P8CII7_9HELO</name>
<reference evidence="1" key="1">
    <citation type="journal article" date="2021" name="IMA Fungus">
        <title>Genomic characterization of three marine fungi, including Emericellopsis atlantica sp. nov. with signatures of a generalist lifestyle and marine biomass degradation.</title>
        <authorList>
            <person name="Hagestad O.C."/>
            <person name="Hou L."/>
            <person name="Andersen J.H."/>
            <person name="Hansen E.H."/>
            <person name="Altermark B."/>
            <person name="Li C."/>
            <person name="Kuhnert E."/>
            <person name="Cox R.J."/>
            <person name="Crous P.W."/>
            <person name="Spatafora J.W."/>
            <person name="Lail K."/>
            <person name="Amirebrahimi M."/>
            <person name="Lipzen A."/>
            <person name="Pangilinan J."/>
            <person name="Andreopoulos W."/>
            <person name="Hayes R.D."/>
            <person name="Ng V."/>
            <person name="Grigoriev I.V."/>
            <person name="Jackson S.A."/>
            <person name="Sutton T.D.S."/>
            <person name="Dobson A.D.W."/>
            <person name="Rama T."/>
        </authorList>
    </citation>
    <scope>NUCLEOTIDE SEQUENCE</scope>
    <source>
        <strain evidence="1">TRa3180A</strain>
    </source>
</reference>
<organism evidence="1 2">
    <name type="scientific">Calycina marina</name>
    <dbReference type="NCBI Taxonomy" id="1763456"/>
    <lineage>
        <taxon>Eukaryota</taxon>
        <taxon>Fungi</taxon>
        <taxon>Dikarya</taxon>
        <taxon>Ascomycota</taxon>
        <taxon>Pezizomycotina</taxon>
        <taxon>Leotiomycetes</taxon>
        <taxon>Helotiales</taxon>
        <taxon>Pezizellaceae</taxon>
        <taxon>Calycina</taxon>
    </lineage>
</organism>
<proteinExistence type="predicted"/>
<evidence type="ECO:0000313" key="1">
    <source>
        <dbReference type="EMBL" id="KAG9246526.1"/>
    </source>
</evidence>
<feature type="non-terminal residue" evidence="1">
    <location>
        <position position="94"/>
    </location>
</feature>
<evidence type="ECO:0000313" key="2">
    <source>
        <dbReference type="Proteomes" id="UP000887226"/>
    </source>
</evidence>
<comment type="caution">
    <text evidence="1">The sequence shown here is derived from an EMBL/GenBank/DDBJ whole genome shotgun (WGS) entry which is preliminary data.</text>
</comment>
<dbReference type="AlphaFoldDB" id="A0A9P8CII7"/>
<protein>
    <submittedName>
        <fullName evidence="1">Uncharacterized protein</fullName>
    </submittedName>
</protein>
<dbReference type="EMBL" id="MU253801">
    <property type="protein sequence ID" value="KAG9246526.1"/>
    <property type="molecule type" value="Genomic_DNA"/>
</dbReference>
<dbReference type="OrthoDB" id="3439855at2759"/>
<sequence length="94" mass="10654">MVLLLLSNAVYNAFRSSHCHLMVVILPVTTQLDGARGIINTLHNIKDFLVILKSTTKSLEGHHHTLNRVIPSMDFILSQYEKAKITYANYDDDD</sequence>
<dbReference type="Proteomes" id="UP000887226">
    <property type="component" value="Unassembled WGS sequence"/>
</dbReference>
<gene>
    <name evidence="1" type="ORF">BJ878DRAFT_496749</name>
</gene>